<sequence length="496" mass="56135">MELRRDEDDRMMRLYKASSEGCVATLDSLIEVDPFTLSKISVNPFGETPLHISAMLGHLNFTKQLLSYKPKGPKLAEELDFHKRSPLHLASAEGSTATVQALIEANKGMCFVRDEDGKIPLHYAAIRGRLQVIQLLIRSEPKSILENLNEGETVLHLCVQYNQLEALQMLVGSVKENNEFLNSKDQKCGNTILHLAVMLKQIETIKFLVSIPEMTRGANSILNKSGFTAFGMIEHLPKDFKCVQIQNIIQDVRLEDIRCLQTQKHDNPEASDSETARISCWKYWWIKFINHLKTYDVDWIKDRSGALTIVATVIATMTFQAALNPPGGVWQENTNTTELGHGFQCGKEDSCKAGTAVLPNLHSYEFIKFLAYDTTAFLASLTVIFLLISGFPVKFRLCKWFFNLAICIAVTFTALTFMEGVYLVLPTDVKVRVYIIYEGLFYGWNSMFGIVILLHTIRMLYEPVKEYCPKWLIQITRRPSRINIPLTCKSSSCLAG</sequence>
<reference evidence="11" key="2">
    <citation type="submission" date="2025-08" db="UniProtKB">
        <authorList>
            <consortium name="RefSeq"/>
        </authorList>
    </citation>
    <scope>IDENTIFICATION</scope>
    <source>
        <tissue evidence="11">Seedling</tissue>
    </source>
</reference>
<dbReference type="PANTHER" id="PTHR24186:SF37">
    <property type="entry name" value="PGG DOMAIN-CONTAINING PROTEIN"/>
    <property type="match status" value="1"/>
</dbReference>
<keyword evidence="10" id="KW-1185">Reference proteome</keyword>
<evidence type="ECO:0000256" key="4">
    <source>
        <dbReference type="ARBA" id="ARBA00022989"/>
    </source>
</evidence>
<name>A0A6P6G7F7_ZIZJJ</name>
<dbReference type="Pfam" id="PF12796">
    <property type="entry name" value="Ank_2"/>
    <property type="match status" value="2"/>
</dbReference>
<feature type="repeat" description="ANK" evidence="7">
    <location>
        <begin position="116"/>
        <end position="138"/>
    </location>
</feature>
<keyword evidence="6 8" id="KW-0472">Membrane</keyword>
<feature type="transmembrane region" description="Helical" evidence="8">
    <location>
        <begin position="369"/>
        <end position="388"/>
    </location>
</feature>
<dbReference type="PROSITE" id="PS50088">
    <property type="entry name" value="ANK_REPEAT"/>
    <property type="match status" value="2"/>
</dbReference>
<dbReference type="KEGG" id="zju:107435622"/>
<evidence type="ECO:0000313" key="11">
    <source>
        <dbReference type="RefSeq" id="XP_024930092.2"/>
    </source>
</evidence>
<protein>
    <submittedName>
        <fullName evidence="11">Ankyrin repeat-containing protein BDA1-like</fullName>
    </submittedName>
</protein>
<dbReference type="SUPFAM" id="SSF48403">
    <property type="entry name" value="Ankyrin repeat"/>
    <property type="match status" value="1"/>
</dbReference>
<evidence type="ECO:0000313" key="10">
    <source>
        <dbReference type="Proteomes" id="UP001652623"/>
    </source>
</evidence>
<feature type="transmembrane region" description="Helical" evidence="8">
    <location>
        <begin position="442"/>
        <end position="461"/>
    </location>
</feature>
<feature type="repeat" description="ANK" evidence="7">
    <location>
        <begin position="45"/>
        <end position="67"/>
    </location>
</feature>
<evidence type="ECO:0000256" key="5">
    <source>
        <dbReference type="ARBA" id="ARBA00023043"/>
    </source>
</evidence>
<feature type="domain" description="PGG" evidence="9">
    <location>
        <begin position="298"/>
        <end position="424"/>
    </location>
</feature>
<dbReference type="AlphaFoldDB" id="A0A6P6G7F7"/>
<dbReference type="Proteomes" id="UP001652623">
    <property type="component" value="Chromosome 1"/>
</dbReference>
<organism evidence="10 11">
    <name type="scientific">Ziziphus jujuba</name>
    <name type="common">Chinese jujube</name>
    <name type="synonym">Ziziphus sativa</name>
    <dbReference type="NCBI Taxonomy" id="326968"/>
    <lineage>
        <taxon>Eukaryota</taxon>
        <taxon>Viridiplantae</taxon>
        <taxon>Streptophyta</taxon>
        <taxon>Embryophyta</taxon>
        <taxon>Tracheophyta</taxon>
        <taxon>Spermatophyta</taxon>
        <taxon>Magnoliopsida</taxon>
        <taxon>eudicotyledons</taxon>
        <taxon>Gunneridae</taxon>
        <taxon>Pentapetalae</taxon>
        <taxon>rosids</taxon>
        <taxon>fabids</taxon>
        <taxon>Rosales</taxon>
        <taxon>Rhamnaceae</taxon>
        <taxon>Paliureae</taxon>
        <taxon>Ziziphus</taxon>
    </lineage>
</organism>
<dbReference type="Gene3D" id="1.25.40.20">
    <property type="entry name" value="Ankyrin repeat-containing domain"/>
    <property type="match status" value="2"/>
</dbReference>
<keyword evidence="4 8" id="KW-1133">Transmembrane helix</keyword>
<accession>A0A6P6G7F7</accession>
<evidence type="ECO:0000256" key="1">
    <source>
        <dbReference type="ARBA" id="ARBA00004141"/>
    </source>
</evidence>
<evidence type="ECO:0000259" key="9">
    <source>
        <dbReference type="Pfam" id="PF13962"/>
    </source>
</evidence>
<dbReference type="Pfam" id="PF00023">
    <property type="entry name" value="Ank"/>
    <property type="match status" value="1"/>
</dbReference>
<gene>
    <name evidence="11" type="primary">LOC107435622</name>
</gene>
<evidence type="ECO:0000256" key="6">
    <source>
        <dbReference type="ARBA" id="ARBA00023136"/>
    </source>
</evidence>
<keyword evidence="3" id="KW-0677">Repeat</keyword>
<keyword evidence="5 7" id="KW-0040">ANK repeat</keyword>
<dbReference type="RefSeq" id="XP_024930092.2">
    <property type="nucleotide sequence ID" value="XM_025074324.3"/>
</dbReference>
<reference evidence="10" key="1">
    <citation type="submission" date="2025-05" db="UniProtKB">
        <authorList>
            <consortium name="RefSeq"/>
        </authorList>
    </citation>
    <scope>NUCLEOTIDE SEQUENCE [LARGE SCALE GENOMIC DNA]</scope>
</reference>
<dbReference type="Pfam" id="PF13962">
    <property type="entry name" value="PGG"/>
    <property type="match status" value="1"/>
</dbReference>
<dbReference type="PANTHER" id="PTHR24186">
    <property type="entry name" value="PROTEIN PHOSPHATASE 1 REGULATORY SUBUNIT"/>
    <property type="match status" value="1"/>
</dbReference>
<proteinExistence type="predicted"/>
<keyword evidence="2 8" id="KW-0812">Transmembrane</keyword>
<comment type="subcellular location">
    <subcellularLocation>
        <location evidence="1">Membrane</location>
        <topology evidence="1">Multi-pass membrane protein</topology>
    </subcellularLocation>
</comment>
<evidence type="ECO:0000256" key="3">
    <source>
        <dbReference type="ARBA" id="ARBA00022737"/>
    </source>
</evidence>
<evidence type="ECO:0000256" key="8">
    <source>
        <dbReference type="SAM" id="Phobius"/>
    </source>
</evidence>
<dbReference type="InParanoid" id="A0A6P6G7F7"/>
<dbReference type="PROSITE" id="PS50297">
    <property type="entry name" value="ANK_REP_REGION"/>
    <property type="match status" value="2"/>
</dbReference>
<evidence type="ECO:0000256" key="2">
    <source>
        <dbReference type="ARBA" id="ARBA00022692"/>
    </source>
</evidence>
<evidence type="ECO:0000256" key="7">
    <source>
        <dbReference type="PROSITE-ProRule" id="PRU00023"/>
    </source>
</evidence>
<dbReference type="SMART" id="SM00248">
    <property type="entry name" value="ANK"/>
    <property type="match status" value="5"/>
</dbReference>
<dbReference type="InterPro" id="IPR026961">
    <property type="entry name" value="PGG_dom"/>
</dbReference>
<dbReference type="GO" id="GO:0005886">
    <property type="term" value="C:plasma membrane"/>
    <property type="evidence" value="ECO:0007669"/>
    <property type="project" value="TreeGrafter"/>
</dbReference>
<dbReference type="GeneID" id="107435622"/>
<dbReference type="InterPro" id="IPR002110">
    <property type="entry name" value="Ankyrin_rpt"/>
</dbReference>
<feature type="transmembrane region" description="Helical" evidence="8">
    <location>
        <begin position="400"/>
        <end position="422"/>
    </location>
</feature>
<dbReference type="InterPro" id="IPR036770">
    <property type="entry name" value="Ankyrin_rpt-contain_sf"/>
</dbReference>